<dbReference type="EMBL" id="CP048000">
    <property type="protein sequence ID" value="QHQ61880.1"/>
    <property type="molecule type" value="Genomic_DNA"/>
</dbReference>
<keyword evidence="2" id="KW-1185">Reference proteome</keyword>
<dbReference type="InterPro" id="IPR036918">
    <property type="entry name" value="Pyrv_Knase_C_sf"/>
</dbReference>
<dbReference type="SUPFAM" id="SSF52935">
    <property type="entry name" value="PK C-terminal domain-like"/>
    <property type="match status" value="1"/>
</dbReference>
<proteinExistence type="predicted"/>
<dbReference type="Proteomes" id="UP000464314">
    <property type="component" value="Chromosome"/>
</dbReference>
<sequence>MKKEITYYESTKQDHTLETFTLVEQKIAETGVKKVILASTTGRTALQAMEYFADKGISLIIIPHQYGFSSDTNRFPSDTVKTLRENGHEVHFGTMLFHTDKLYGSNAPTIIADFLRCFSEGVKVCYEITLMAADGGFVKSGESVIAIAGTGINSDTALLLQASTTRNIKKLRVNEIICKPYNNQ</sequence>
<dbReference type="AlphaFoldDB" id="A0A6P1TKY6"/>
<reference evidence="1 2" key="1">
    <citation type="submission" date="2020-01" db="EMBL/GenBank/DDBJ databases">
        <title>Genome analysis of Anaerocolumna sp. CBA3638.</title>
        <authorList>
            <person name="Kim J."/>
            <person name="Roh S.W."/>
        </authorList>
    </citation>
    <scope>NUCLEOTIDE SEQUENCE [LARGE SCALE GENOMIC DNA]</scope>
    <source>
        <strain evidence="1 2">CBA3638</strain>
    </source>
</reference>
<name>A0A6P1TKY6_9FIRM</name>
<gene>
    <name evidence="1" type="ORF">Ana3638_14735</name>
</gene>
<accession>A0A6P1TKY6</accession>
<organism evidence="1 2">
    <name type="scientific">Anaerocolumna sedimenticola</name>
    <dbReference type="NCBI Taxonomy" id="2696063"/>
    <lineage>
        <taxon>Bacteria</taxon>
        <taxon>Bacillati</taxon>
        <taxon>Bacillota</taxon>
        <taxon>Clostridia</taxon>
        <taxon>Lachnospirales</taxon>
        <taxon>Lachnospiraceae</taxon>
        <taxon>Anaerocolumna</taxon>
    </lineage>
</organism>
<protein>
    <submittedName>
        <fullName evidence="1">Uncharacterized protein</fullName>
    </submittedName>
</protein>
<evidence type="ECO:0000313" key="2">
    <source>
        <dbReference type="Proteomes" id="UP000464314"/>
    </source>
</evidence>
<dbReference type="KEGG" id="anr:Ana3638_14735"/>
<dbReference type="RefSeq" id="WP_161838705.1">
    <property type="nucleotide sequence ID" value="NZ_CP048000.1"/>
</dbReference>
<dbReference type="Gene3D" id="3.40.1380.20">
    <property type="entry name" value="Pyruvate kinase, C-terminal domain"/>
    <property type="match status" value="1"/>
</dbReference>
<evidence type="ECO:0000313" key="1">
    <source>
        <dbReference type="EMBL" id="QHQ61880.1"/>
    </source>
</evidence>